<dbReference type="InterPro" id="IPR036188">
    <property type="entry name" value="FAD/NAD-bd_sf"/>
</dbReference>
<dbReference type="PANTHER" id="PTHR10742:SF405">
    <property type="entry name" value="PEROXISOMAL N(1)-ACETYL-SPERMINE_SPERMIDINE OXIDASE"/>
    <property type="match status" value="1"/>
</dbReference>
<dbReference type="Gene3D" id="3.50.50.60">
    <property type="entry name" value="FAD/NAD(P)-binding domain"/>
    <property type="match status" value="3"/>
</dbReference>
<protein>
    <recommendedName>
        <fullName evidence="8">Amine oxidase domain-containing protein</fullName>
    </recommendedName>
</protein>
<gene>
    <name evidence="9" type="ORF">AB1Y20_001680</name>
</gene>
<name>A0AB34KDZ0_PRYPA</name>
<evidence type="ECO:0000256" key="6">
    <source>
        <dbReference type="ARBA" id="ARBA00022827"/>
    </source>
</evidence>
<dbReference type="PANTHER" id="PTHR10742">
    <property type="entry name" value="FLAVIN MONOAMINE OXIDASE"/>
    <property type="match status" value="1"/>
</dbReference>
<dbReference type="EMBL" id="JBGBPQ010000001">
    <property type="protein sequence ID" value="KAL1530784.1"/>
    <property type="molecule type" value="Genomic_DNA"/>
</dbReference>
<evidence type="ECO:0000313" key="10">
    <source>
        <dbReference type="Proteomes" id="UP001515480"/>
    </source>
</evidence>
<keyword evidence="4" id="KW-0963">Cytoplasm</keyword>
<keyword evidence="7" id="KW-0560">Oxidoreductase</keyword>
<evidence type="ECO:0000256" key="2">
    <source>
        <dbReference type="ARBA" id="ARBA00004496"/>
    </source>
</evidence>
<dbReference type="GO" id="GO:0046592">
    <property type="term" value="F:polyamine oxidase activity"/>
    <property type="evidence" value="ECO:0007669"/>
    <property type="project" value="TreeGrafter"/>
</dbReference>
<evidence type="ECO:0000256" key="5">
    <source>
        <dbReference type="ARBA" id="ARBA00022630"/>
    </source>
</evidence>
<dbReference type="Gene3D" id="3.90.660.10">
    <property type="match status" value="1"/>
</dbReference>
<organism evidence="9 10">
    <name type="scientific">Prymnesium parvum</name>
    <name type="common">Toxic golden alga</name>
    <dbReference type="NCBI Taxonomy" id="97485"/>
    <lineage>
        <taxon>Eukaryota</taxon>
        <taxon>Haptista</taxon>
        <taxon>Haptophyta</taxon>
        <taxon>Prymnesiophyceae</taxon>
        <taxon>Prymnesiales</taxon>
        <taxon>Prymnesiaceae</taxon>
        <taxon>Prymnesium</taxon>
    </lineage>
</organism>
<proteinExistence type="inferred from homology"/>
<keyword evidence="10" id="KW-1185">Reference proteome</keyword>
<evidence type="ECO:0000256" key="7">
    <source>
        <dbReference type="ARBA" id="ARBA00023002"/>
    </source>
</evidence>
<dbReference type="Proteomes" id="UP001515480">
    <property type="component" value="Unassembled WGS sequence"/>
</dbReference>
<dbReference type="AlphaFoldDB" id="A0AB34KDZ0"/>
<feature type="domain" description="Amine oxidase" evidence="8">
    <location>
        <begin position="14"/>
        <end position="530"/>
    </location>
</feature>
<keyword evidence="6" id="KW-0274">FAD</keyword>
<evidence type="ECO:0000259" key="8">
    <source>
        <dbReference type="Pfam" id="PF01593"/>
    </source>
</evidence>
<evidence type="ECO:0000256" key="1">
    <source>
        <dbReference type="ARBA" id="ARBA00001974"/>
    </source>
</evidence>
<accession>A0AB34KDZ0</accession>
<dbReference type="InterPro" id="IPR002937">
    <property type="entry name" value="Amino_oxidase"/>
</dbReference>
<dbReference type="SUPFAM" id="SSF51905">
    <property type="entry name" value="FAD/NAD(P)-binding domain"/>
    <property type="match status" value="1"/>
</dbReference>
<reference evidence="9 10" key="1">
    <citation type="journal article" date="2024" name="Science">
        <title>Giant polyketide synthase enzymes in the biosynthesis of giant marine polyether toxins.</title>
        <authorList>
            <person name="Fallon T.R."/>
            <person name="Shende V.V."/>
            <person name="Wierzbicki I.H."/>
            <person name="Pendleton A.L."/>
            <person name="Watervoot N.F."/>
            <person name="Auber R.P."/>
            <person name="Gonzalez D.J."/>
            <person name="Wisecaver J.H."/>
            <person name="Moore B.S."/>
        </authorList>
    </citation>
    <scope>NUCLEOTIDE SEQUENCE [LARGE SCALE GENOMIC DNA]</scope>
    <source>
        <strain evidence="9 10">12B1</strain>
    </source>
</reference>
<comment type="similarity">
    <text evidence="3">Belongs to the flavin monoamine oxidase family.</text>
</comment>
<dbReference type="InterPro" id="IPR050281">
    <property type="entry name" value="Flavin_monoamine_oxidase"/>
</dbReference>
<comment type="subcellular location">
    <subcellularLocation>
        <location evidence="2">Cytoplasm</location>
    </subcellularLocation>
</comment>
<dbReference type="SUPFAM" id="SSF54373">
    <property type="entry name" value="FAD-linked reductases, C-terminal domain"/>
    <property type="match status" value="1"/>
</dbReference>
<sequence>MAGRSVVVVGAGAAGLSAARALHDAGVSVRVLEASDRIGGRCRTASLPRYGAVELGATWFHGTEGNPAYALAREHGLLRPAEARRAPPRAPQLWVTQHGALSDVAAVNAARRHFGRAVRRCAEGVPREEAREARSVGAWCRRALAAARPTLLASHADAALLDAAVEWAARRQCAIDGCASLEQMARVPPAPARAAEPPAARAVPQGLDAYGAYVELGGGDVLSHAEGGGFSAVVRILAEGVRVELGRTVAAVEWAAAPAVRLASGERLVADAVVLSVSLAAMEKISFTPPLPDSKRRALTSMAIAPVEKLFILCEPQAQAGRIDDGAAAEEEVGPPTVQLLWVEHSDALSSSGQTPAAVDAVNVDWTRTLYSLASTGPASGESAKQRRHHILSAFITGEGARAVSGRPSEELLPELLEGLAHVWAAIGWTPVAVHSSGWTANPYIGGGYSFPSSLVSDGEVDLLSTPLFASSAADHAAEIDGIFEDAKNCESKPSGTPRVLFCGEATSTEHFGTVHGAMLSGEREAARLLQWWRKEEDSMSAD</sequence>
<keyword evidence="5" id="KW-0285">Flavoprotein</keyword>
<dbReference type="GO" id="GO:0005737">
    <property type="term" value="C:cytoplasm"/>
    <property type="evidence" value="ECO:0007669"/>
    <property type="project" value="UniProtKB-SubCell"/>
</dbReference>
<evidence type="ECO:0000313" key="9">
    <source>
        <dbReference type="EMBL" id="KAL1530784.1"/>
    </source>
</evidence>
<evidence type="ECO:0000256" key="4">
    <source>
        <dbReference type="ARBA" id="ARBA00022490"/>
    </source>
</evidence>
<comment type="cofactor">
    <cofactor evidence="1">
        <name>FAD</name>
        <dbReference type="ChEBI" id="CHEBI:57692"/>
    </cofactor>
</comment>
<comment type="caution">
    <text evidence="9">The sequence shown here is derived from an EMBL/GenBank/DDBJ whole genome shotgun (WGS) entry which is preliminary data.</text>
</comment>
<evidence type="ECO:0000256" key="3">
    <source>
        <dbReference type="ARBA" id="ARBA00005995"/>
    </source>
</evidence>
<dbReference type="Pfam" id="PF01593">
    <property type="entry name" value="Amino_oxidase"/>
    <property type="match status" value="1"/>
</dbReference>